<reference evidence="1" key="1">
    <citation type="journal article" date="2015" name="Nature">
        <title>Complex archaea that bridge the gap between prokaryotes and eukaryotes.</title>
        <authorList>
            <person name="Spang A."/>
            <person name="Saw J.H."/>
            <person name="Jorgensen S.L."/>
            <person name="Zaremba-Niedzwiedzka K."/>
            <person name="Martijn J."/>
            <person name="Lind A.E."/>
            <person name="van Eijk R."/>
            <person name="Schleper C."/>
            <person name="Guy L."/>
            <person name="Ettema T.J."/>
        </authorList>
    </citation>
    <scope>NUCLEOTIDE SEQUENCE</scope>
</reference>
<proteinExistence type="predicted"/>
<dbReference type="AlphaFoldDB" id="A0A0F9INU5"/>
<dbReference type="EMBL" id="LAZR01011966">
    <property type="protein sequence ID" value="KKM50192.1"/>
    <property type="molecule type" value="Genomic_DNA"/>
</dbReference>
<accession>A0A0F9INU5</accession>
<organism evidence="1">
    <name type="scientific">marine sediment metagenome</name>
    <dbReference type="NCBI Taxonomy" id="412755"/>
    <lineage>
        <taxon>unclassified sequences</taxon>
        <taxon>metagenomes</taxon>
        <taxon>ecological metagenomes</taxon>
    </lineage>
</organism>
<comment type="caution">
    <text evidence="1">The sequence shown here is derived from an EMBL/GenBank/DDBJ whole genome shotgun (WGS) entry which is preliminary data.</text>
</comment>
<evidence type="ECO:0000313" key="1">
    <source>
        <dbReference type="EMBL" id="KKM50192.1"/>
    </source>
</evidence>
<protein>
    <submittedName>
        <fullName evidence="1">Uncharacterized protein</fullName>
    </submittedName>
</protein>
<name>A0A0F9INU5_9ZZZZ</name>
<sequence length="35" mass="4173">MLDKFFNLSKLGELTTFINVIHNFYLESNMGQFIF</sequence>
<gene>
    <name evidence="1" type="ORF">LCGC14_1556240</name>
</gene>